<dbReference type="Proteomes" id="UP000469545">
    <property type="component" value="Unassembled WGS sequence"/>
</dbReference>
<evidence type="ECO:0000313" key="1">
    <source>
        <dbReference type="EMBL" id="NEB19173.1"/>
    </source>
</evidence>
<dbReference type="EMBL" id="JAAGMB010000496">
    <property type="protein sequence ID" value="NEB19173.1"/>
    <property type="molecule type" value="Genomic_DNA"/>
</dbReference>
<organism evidence="1 2">
    <name type="scientific">Streptomyces coelicoflavus</name>
    <dbReference type="NCBI Taxonomy" id="285562"/>
    <lineage>
        <taxon>Bacteria</taxon>
        <taxon>Bacillati</taxon>
        <taxon>Actinomycetota</taxon>
        <taxon>Actinomycetes</taxon>
        <taxon>Kitasatosporales</taxon>
        <taxon>Streptomycetaceae</taxon>
        <taxon>Streptomyces</taxon>
    </lineage>
</organism>
<accession>A0A6N9USD8</accession>
<reference evidence="1 2" key="1">
    <citation type="submission" date="2020-01" db="EMBL/GenBank/DDBJ databases">
        <title>Insect and environment-associated Actinomycetes.</title>
        <authorList>
            <person name="Currrie C."/>
            <person name="Chevrette M."/>
            <person name="Carlson C."/>
            <person name="Stubbendieck R."/>
            <person name="Wendt-Pienkowski E."/>
        </authorList>
    </citation>
    <scope>NUCLEOTIDE SEQUENCE [LARGE SCALE GENOMIC DNA]</scope>
    <source>
        <strain evidence="1 2">SID14172</strain>
    </source>
</reference>
<comment type="caution">
    <text evidence="1">The sequence shown here is derived from an EMBL/GenBank/DDBJ whole genome shotgun (WGS) entry which is preliminary data.</text>
</comment>
<evidence type="ECO:0000313" key="2">
    <source>
        <dbReference type="Proteomes" id="UP000469545"/>
    </source>
</evidence>
<dbReference type="AlphaFoldDB" id="A0A6N9USD8"/>
<keyword evidence="2" id="KW-1185">Reference proteome</keyword>
<gene>
    <name evidence="1" type="ORF">G3I46_22170</name>
</gene>
<protein>
    <submittedName>
        <fullName evidence="1">Uncharacterized protein</fullName>
    </submittedName>
</protein>
<sequence length="304" mass="33456">MNLWLPPQGETFLARAPVVFASGAAMRVRGRRWFRDTERNDIQGQLPGWPEGPTYTARSAPQAGALNTLKGTAIAAVTLAWGALSSQGGSVGGPSGGTGADRSHDRADEVEDFPVIWAAPDTTARTLPWQLDPARSSADHYRTHAVVTDRRLVIVGFPYVKGDDALIDDEHLWEIPRSDIRSVELRDFKVGNDVKITFTDGSWCRFSSVKRERLTRYLIEPLDFIPLDRLTPAQRETAERFASAQAPDARAPLVKQNTCGCLRIEVLAPSTVHAFFGHSGLNTVMDADGTELSLTEYHPDDFLT</sequence>
<name>A0A6N9USD8_9ACTN</name>
<dbReference type="RefSeq" id="WP_108990363.1">
    <property type="nucleotide sequence ID" value="NZ_BEWB01000019.1"/>
</dbReference>
<proteinExistence type="predicted"/>